<name>A0ABQ4XKZ3_9ASTR</name>
<dbReference type="EMBL" id="BQNB010009620">
    <property type="protein sequence ID" value="GJS66013.1"/>
    <property type="molecule type" value="Genomic_DNA"/>
</dbReference>
<comment type="caution">
    <text evidence="2">The sequence shown here is derived from an EMBL/GenBank/DDBJ whole genome shotgun (WGS) entry which is preliminary data.</text>
</comment>
<reference evidence="2" key="2">
    <citation type="submission" date="2022-01" db="EMBL/GenBank/DDBJ databases">
        <authorList>
            <person name="Yamashiro T."/>
            <person name="Shiraishi A."/>
            <person name="Satake H."/>
            <person name="Nakayama K."/>
        </authorList>
    </citation>
    <scope>NUCLEOTIDE SEQUENCE</scope>
</reference>
<keyword evidence="1" id="KW-0472">Membrane</keyword>
<evidence type="ECO:0000313" key="3">
    <source>
        <dbReference type="Proteomes" id="UP001151760"/>
    </source>
</evidence>
<keyword evidence="1" id="KW-0812">Transmembrane</keyword>
<protein>
    <submittedName>
        <fullName evidence="2">Uncharacterized protein</fullName>
    </submittedName>
</protein>
<keyword evidence="1" id="KW-1133">Transmembrane helix</keyword>
<dbReference type="Proteomes" id="UP001151760">
    <property type="component" value="Unassembled WGS sequence"/>
</dbReference>
<gene>
    <name evidence="2" type="ORF">Tco_0680577</name>
</gene>
<proteinExistence type="predicted"/>
<organism evidence="2 3">
    <name type="scientific">Tanacetum coccineum</name>
    <dbReference type="NCBI Taxonomy" id="301880"/>
    <lineage>
        <taxon>Eukaryota</taxon>
        <taxon>Viridiplantae</taxon>
        <taxon>Streptophyta</taxon>
        <taxon>Embryophyta</taxon>
        <taxon>Tracheophyta</taxon>
        <taxon>Spermatophyta</taxon>
        <taxon>Magnoliopsida</taxon>
        <taxon>eudicotyledons</taxon>
        <taxon>Gunneridae</taxon>
        <taxon>Pentapetalae</taxon>
        <taxon>asterids</taxon>
        <taxon>campanulids</taxon>
        <taxon>Asterales</taxon>
        <taxon>Asteraceae</taxon>
        <taxon>Asteroideae</taxon>
        <taxon>Anthemideae</taxon>
        <taxon>Anthemidinae</taxon>
        <taxon>Tanacetum</taxon>
    </lineage>
</organism>
<sequence>MKFLVRLVNIVTSRQEIRRHKEIKEAWGLQKPNKGLNQFKEVKSSRVSQQVIKQQVSWDTTCETTVLLRFVKNSAASILSTAKVATYYAAVHKKVFWFMFGDDVVGYGCDLIEYFMIMVVIVLVNTARYTLVQLSLVSTASYVLVLPVFTFYCQRKLALFEFKDEFLC</sequence>
<feature type="transmembrane region" description="Helical" evidence="1">
    <location>
        <begin position="130"/>
        <end position="153"/>
    </location>
</feature>
<keyword evidence="3" id="KW-1185">Reference proteome</keyword>
<evidence type="ECO:0000256" key="1">
    <source>
        <dbReference type="SAM" id="Phobius"/>
    </source>
</evidence>
<reference evidence="2" key="1">
    <citation type="journal article" date="2022" name="Int. J. Mol. Sci.">
        <title>Draft Genome of Tanacetum Coccineum: Genomic Comparison of Closely Related Tanacetum-Family Plants.</title>
        <authorList>
            <person name="Yamashiro T."/>
            <person name="Shiraishi A."/>
            <person name="Nakayama K."/>
            <person name="Satake H."/>
        </authorList>
    </citation>
    <scope>NUCLEOTIDE SEQUENCE</scope>
</reference>
<evidence type="ECO:0000313" key="2">
    <source>
        <dbReference type="EMBL" id="GJS66013.1"/>
    </source>
</evidence>
<accession>A0ABQ4XKZ3</accession>
<feature type="transmembrane region" description="Helical" evidence="1">
    <location>
        <begin position="104"/>
        <end position="124"/>
    </location>
</feature>